<feature type="compositionally biased region" description="Polar residues" evidence="1">
    <location>
        <begin position="273"/>
        <end position="282"/>
    </location>
</feature>
<feature type="region of interest" description="Disordered" evidence="1">
    <location>
        <begin position="247"/>
        <end position="282"/>
    </location>
</feature>
<evidence type="ECO:0000256" key="1">
    <source>
        <dbReference type="SAM" id="MobiDB-lite"/>
    </source>
</evidence>
<dbReference type="Pfam" id="PF14129">
    <property type="entry name" value="DUF4296"/>
    <property type="match status" value="1"/>
</dbReference>
<dbReference type="HOGENOM" id="CLU_065523_0_0_10"/>
<feature type="domain" description="DUF4296" evidence="2">
    <location>
        <begin position="17"/>
        <end position="97"/>
    </location>
</feature>
<dbReference type="PATRIC" id="fig|1122985.7.peg.263"/>
<sequence length="282" mass="32030">MFILLLVTTIGCKPGVPSKYIQPNEMEEILYDYHLAGAMARNNMGNGKTEYAYRLAALKKHGVDQAKFDSSMVYYMQNTNMLHEIYQRLSKRLEAEELALGGAAANYDRLASKGDTTNVWNGDRSVVLTSQVPYNIYSFVVKPDTSFHKGDRFLLEFDTQFIFQEGNRDAVAVLAMTLANDSVVAQTIHISAPSHFTLQLNDDERLGIKRITGYFLLNNEKPFGGMQTTLRLLPIYNIRLIKMRTTTSKQPKELPEPNKIDSAVTIDNREQWTSENDMPQTR</sequence>
<gene>
    <name evidence="3" type="ORF">HMPREF1991_00252</name>
</gene>
<dbReference type="InterPro" id="IPR025381">
    <property type="entry name" value="DUF4296"/>
</dbReference>
<evidence type="ECO:0000259" key="2">
    <source>
        <dbReference type="Pfam" id="PF14129"/>
    </source>
</evidence>
<accession>A0A069QLJ9</accession>
<comment type="caution">
    <text evidence="3">The sequence shown here is derived from an EMBL/GenBank/DDBJ whole genome shotgun (WGS) entry which is preliminary data.</text>
</comment>
<dbReference type="Proteomes" id="UP000027442">
    <property type="component" value="Unassembled WGS sequence"/>
</dbReference>
<proteinExistence type="predicted"/>
<evidence type="ECO:0000313" key="3">
    <source>
        <dbReference type="EMBL" id="KDR53645.1"/>
    </source>
</evidence>
<protein>
    <recommendedName>
        <fullName evidence="2">DUF4296 domain-containing protein</fullName>
    </recommendedName>
</protein>
<dbReference type="eggNOG" id="ENOG5033DU3">
    <property type="taxonomic scope" value="Bacteria"/>
</dbReference>
<feature type="compositionally biased region" description="Basic and acidic residues" evidence="1">
    <location>
        <begin position="250"/>
        <end position="259"/>
    </location>
</feature>
<reference evidence="3 4" key="1">
    <citation type="submission" date="2013-08" db="EMBL/GenBank/DDBJ databases">
        <authorList>
            <person name="Weinstock G."/>
            <person name="Sodergren E."/>
            <person name="Wylie T."/>
            <person name="Fulton L."/>
            <person name="Fulton R."/>
            <person name="Fronick C."/>
            <person name="O'Laughlin M."/>
            <person name="Godfrey J."/>
            <person name="Miner T."/>
            <person name="Herter B."/>
            <person name="Appelbaum E."/>
            <person name="Cordes M."/>
            <person name="Lek S."/>
            <person name="Wollam A."/>
            <person name="Pepin K.H."/>
            <person name="Palsikar V.B."/>
            <person name="Mitreva M."/>
            <person name="Wilson R.K."/>
        </authorList>
    </citation>
    <scope>NUCLEOTIDE SEQUENCE [LARGE SCALE GENOMIC DNA]</scope>
    <source>
        <strain evidence="3 4">ATCC 15930</strain>
    </source>
</reference>
<name>A0A069QLJ9_HOYLO</name>
<keyword evidence="4" id="KW-1185">Reference proteome</keyword>
<evidence type="ECO:0000313" key="4">
    <source>
        <dbReference type="Proteomes" id="UP000027442"/>
    </source>
</evidence>
<organism evidence="3 4">
    <name type="scientific">Hoylesella loescheii DSM 19665 = JCM 12249 = ATCC 15930</name>
    <dbReference type="NCBI Taxonomy" id="1122985"/>
    <lineage>
        <taxon>Bacteria</taxon>
        <taxon>Pseudomonadati</taxon>
        <taxon>Bacteroidota</taxon>
        <taxon>Bacteroidia</taxon>
        <taxon>Bacteroidales</taxon>
        <taxon>Prevotellaceae</taxon>
        <taxon>Hoylesella</taxon>
    </lineage>
</organism>
<dbReference type="AlphaFoldDB" id="A0A069QLJ9"/>
<dbReference type="EMBL" id="JNGW01000013">
    <property type="protein sequence ID" value="KDR53645.1"/>
    <property type="molecule type" value="Genomic_DNA"/>
</dbReference>